<evidence type="ECO:0000256" key="1">
    <source>
        <dbReference type="ARBA" id="ARBA00023015"/>
    </source>
</evidence>
<dbReference type="PROSITE" id="PS50995">
    <property type="entry name" value="HTH_MARR_2"/>
    <property type="match status" value="1"/>
</dbReference>
<evidence type="ECO:0000313" key="6">
    <source>
        <dbReference type="Proteomes" id="UP000012081"/>
    </source>
</evidence>
<dbReference type="Proteomes" id="UP000012081">
    <property type="component" value="Unassembled WGS sequence"/>
</dbReference>
<keyword evidence="6" id="KW-1185">Reference proteome</keyword>
<keyword evidence="1" id="KW-0805">Transcription regulation</keyword>
<dbReference type="PANTHER" id="PTHR42756">
    <property type="entry name" value="TRANSCRIPTIONAL REGULATOR, MARR"/>
    <property type="match status" value="1"/>
</dbReference>
<dbReference type="RefSeq" id="WP_003388168.1">
    <property type="nucleotide sequence ID" value="NZ_APBN01000003.1"/>
</dbReference>
<evidence type="ECO:0000256" key="3">
    <source>
        <dbReference type="ARBA" id="ARBA00023163"/>
    </source>
</evidence>
<feature type="domain" description="HTH marR-type" evidence="4">
    <location>
        <begin position="2"/>
        <end position="133"/>
    </location>
</feature>
<dbReference type="PATRIC" id="fig|1300222.3.peg.2240"/>
<dbReference type="SUPFAM" id="SSF46785">
    <property type="entry name" value="Winged helix' DNA-binding domain"/>
    <property type="match status" value="1"/>
</dbReference>
<dbReference type="SMART" id="SM00347">
    <property type="entry name" value="HTH_MARR"/>
    <property type="match status" value="1"/>
</dbReference>
<comment type="caution">
    <text evidence="5">The sequence shown here is derived from an EMBL/GenBank/DDBJ whole genome shotgun (WGS) entry which is preliminary data.</text>
</comment>
<dbReference type="InterPro" id="IPR000835">
    <property type="entry name" value="HTH_MarR-typ"/>
</dbReference>
<dbReference type="EMBL" id="APBN01000003">
    <property type="protein sequence ID" value="EMT53260.1"/>
    <property type="molecule type" value="Genomic_DNA"/>
</dbReference>
<reference evidence="5 6" key="1">
    <citation type="submission" date="2013-03" db="EMBL/GenBank/DDBJ databases">
        <title>Assembly of a new bacterial strain Brevibacillus borstelensis AK1.</title>
        <authorList>
            <person name="Rajan I."/>
            <person name="PoliReddy D."/>
            <person name="Sugumar T."/>
            <person name="Rathinam K."/>
            <person name="Alqarawi S."/>
            <person name="Khalil A.B."/>
            <person name="Sivakumar N."/>
        </authorList>
    </citation>
    <scope>NUCLEOTIDE SEQUENCE [LARGE SCALE GENOMIC DNA]</scope>
    <source>
        <strain evidence="5 6">AK1</strain>
    </source>
</reference>
<dbReference type="PRINTS" id="PR00598">
    <property type="entry name" value="HTHMARR"/>
</dbReference>
<dbReference type="OrthoDB" id="1904211at2"/>
<evidence type="ECO:0000259" key="4">
    <source>
        <dbReference type="PROSITE" id="PS50995"/>
    </source>
</evidence>
<name>M8ECP1_9BACL</name>
<gene>
    <name evidence="5" type="ORF">I532_10792</name>
</gene>
<dbReference type="Gene3D" id="1.10.10.10">
    <property type="entry name" value="Winged helix-like DNA-binding domain superfamily/Winged helix DNA-binding domain"/>
    <property type="match status" value="1"/>
</dbReference>
<accession>M8ECP1</accession>
<dbReference type="STRING" id="1300222.I532_10792"/>
<sequence>MNYIYGHKINQAARKFTKKLNEKLSTQGLYSSQWGIIWCLHQRGSLTQVDISNYLNVEAPTITRSLTRLEELGWVIREEGEDKRARKVSLTPQAKEMLATWQKTSDDLEIIALQNIKEEDLIVFDRVLQQMMKNLDSLS</sequence>
<organism evidence="5 6">
    <name type="scientific">Brevibacillus borstelensis AK1</name>
    <dbReference type="NCBI Taxonomy" id="1300222"/>
    <lineage>
        <taxon>Bacteria</taxon>
        <taxon>Bacillati</taxon>
        <taxon>Bacillota</taxon>
        <taxon>Bacilli</taxon>
        <taxon>Bacillales</taxon>
        <taxon>Paenibacillaceae</taxon>
        <taxon>Brevibacillus</taxon>
    </lineage>
</organism>
<dbReference type="PANTHER" id="PTHR42756:SF1">
    <property type="entry name" value="TRANSCRIPTIONAL REPRESSOR OF EMRAB OPERON"/>
    <property type="match status" value="1"/>
</dbReference>
<keyword evidence="2" id="KW-0238">DNA-binding</keyword>
<dbReference type="GO" id="GO:0003700">
    <property type="term" value="F:DNA-binding transcription factor activity"/>
    <property type="evidence" value="ECO:0007669"/>
    <property type="project" value="InterPro"/>
</dbReference>
<protein>
    <submittedName>
        <fullName evidence="5">Transcriptional regulator</fullName>
    </submittedName>
</protein>
<proteinExistence type="predicted"/>
<dbReference type="InterPro" id="IPR036390">
    <property type="entry name" value="WH_DNA-bd_sf"/>
</dbReference>
<dbReference type="AlphaFoldDB" id="M8ECP1"/>
<keyword evidence="3" id="KW-0804">Transcription</keyword>
<dbReference type="GO" id="GO:0003677">
    <property type="term" value="F:DNA binding"/>
    <property type="evidence" value="ECO:0007669"/>
    <property type="project" value="UniProtKB-KW"/>
</dbReference>
<dbReference type="Pfam" id="PF01047">
    <property type="entry name" value="MarR"/>
    <property type="match status" value="1"/>
</dbReference>
<dbReference type="InterPro" id="IPR036388">
    <property type="entry name" value="WH-like_DNA-bd_sf"/>
</dbReference>
<evidence type="ECO:0000313" key="5">
    <source>
        <dbReference type="EMBL" id="EMT53260.1"/>
    </source>
</evidence>
<dbReference type="GeneID" id="89501280"/>
<evidence type="ECO:0000256" key="2">
    <source>
        <dbReference type="ARBA" id="ARBA00023125"/>
    </source>
</evidence>